<keyword evidence="6" id="KW-0411">Iron-sulfur</keyword>
<evidence type="ECO:0000256" key="4">
    <source>
        <dbReference type="ARBA" id="ARBA00022723"/>
    </source>
</evidence>
<comment type="cofactor">
    <cofactor evidence="1">
        <name>[4Fe-4S] cluster</name>
        <dbReference type="ChEBI" id="CHEBI:49883"/>
    </cofactor>
</comment>
<gene>
    <name evidence="8" type="ORF">LKD81_11720</name>
</gene>
<evidence type="ECO:0000313" key="9">
    <source>
        <dbReference type="Proteomes" id="UP001198182"/>
    </source>
</evidence>
<keyword evidence="9" id="KW-1185">Reference proteome</keyword>
<comment type="caution">
    <text evidence="8">The sequence shown here is derived from an EMBL/GenBank/DDBJ whole genome shotgun (WGS) entry which is preliminary data.</text>
</comment>
<dbReference type="NCBIfam" id="NF045646">
    <property type="entry name" value="rSAM_Se_TrsS"/>
    <property type="match status" value="1"/>
</dbReference>
<keyword evidence="2" id="KW-0004">4Fe-4S</keyword>
<dbReference type="GO" id="GO:0032324">
    <property type="term" value="P:molybdopterin cofactor biosynthetic process"/>
    <property type="evidence" value="ECO:0007669"/>
    <property type="project" value="UniProtKB-ARBA"/>
</dbReference>
<evidence type="ECO:0000313" key="8">
    <source>
        <dbReference type="EMBL" id="MCC2231656.1"/>
    </source>
</evidence>
<dbReference type="CDD" id="cd01335">
    <property type="entry name" value="Radical_SAM"/>
    <property type="match status" value="1"/>
</dbReference>
<keyword evidence="3" id="KW-0949">S-adenosyl-L-methionine</keyword>
<reference evidence="8" key="1">
    <citation type="submission" date="2021-10" db="EMBL/GenBank/DDBJ databases">
        <title>Anaerobic single-cell dispensing facilitates the cultivation of human gut bacteria.</title>
        <authorList>
            <person name="Afrizal A."/>
        </authorList>
    </citation>
    <scope>NUCLEOTIDE SEQUENCE</scope>
    <source>
        <strain evidence="8">CLA-AA-H215</strain>
    </source>
</reference>
<keyword evidence="4" id="KW-0479">Metal-binding</keyword>
<dbReference type="SMART" id="SM00729">
    <property type="entry name" value="Elp3"/>
    <property type="match status" value="1"/>
</dbReference>
<dbReference type="InterPro" id="IPR007197">
    <property type="entry name" value="rSAM"/>
</dbReference>
<dbReference type="PROSITE" id="PS01305">
    <property type="entry name" value="MOAA_NIFB_PQQE"/>
    <property type="match status" value="1"/>
</dbReference>
<dbReference type="SUPFAM" id="SSF102114">
    <property type="entry name" value="Radical SAM enzymes"/>
    <property type="match status" value="1"/>
</dbReference>
<dbReference type="GO" id="GO:0003824">
    <property type="term" value="F:catalytic activity"/>
    <property type="evidence" value="ECO:0007669"/>
    <property type="project" value="InterPro"/>
</dbReference>
<dbReference type="InterPro" id="IPR034474">
    <property type="entry name" value="Methyltransferase_Class_D"/>
</dbReference>
<evidence type="ECO:0000256" key="5">
    <source>
        <dbReference type="ARBA" id="ARBA00023004"/>
    </source>
</evidence>
<name>A0AAE3JHA2_9FIRM</name>
<dbReference type="SFLD" id="SFLDG01100">
    <property type="entry name" value="methyltransferase_(Class_D)"/>
    <property type="match status" value="1"/>
</dbReference>
<evidence type="ECO:0000256" key="3">
    <source>
        <dbReference type="ARBA" id="ARBA00022691"/>
    </source>
</evidence>
<dbReference type="InterPro" id="IPR000385">
    <property type="entry name" value="MoaA_NifB_PqqE_Fe-S-bd_CS"/>
</dbReference>
<evidence type="ECO:0000256" key="2">
    <source>
        <dbReference type="ARBA" id="ARBA00022485"/>
    </source>
</evidence>
<sequence>MEILRKTRSVCPICLKPVPAKKVLRGRGVYLEKECPEHGAFSTVVWRNREDLNSWIGDIPPLAEGENLNCPNACGLCAEHRRDTCCVLLEITDRCNLNCRYCFADNHQGSDPSLDTVKSWIRDLVVPGKTLLQLSGGEPTVREDLPEIITYAKEVGCRYVQLNSNGLRLAEEDGYAKKLADAGLSFVFLQFDGTGDKVWQQLRGRPLAEVKETCIRNCDTAHLGVTLVPTLVPGVNIHEIGDIIRFAIKNSPAVRGVHFQPVSFLGHMPHLPADEDRFTLDELLYELRMQAGKWIHQEDIAPSACDHPLCGFHGDFVVMPDRTLMPLTRRGSSQGECCCGVNTVNPAEKNREFVGRRWERRDEATASQGDSCCSISAPKSGSSCCSGSSMSMEDFLDRAKSHGFTITAMAFQDAGNLDIERLRQCSLHVYKDGRMVPFCSYYLTPFGE</sequence>
<evidence type="ECO:0000256" key="6">
    <source>
        <dbReference type="ARBA" id="ARBA00023014"/>
    </source>
</evidence>
<dbReference type="RefSeq" id="WP_308454175.1">
    <property type="nucleotide sequence ID" value="NZ_JAJEQR010000035.1"/>
</dbReference>
<dbReference type="AlphaFoldDB" id="A0AAE3JHA2"/>
<dbReference type="PROSITE" id="PS51918">
    <property type="entry name" value="RADICAL_SAM"/>
    <property type="match status" value="1"/>
</dbReference>
<dbReference type="SFLD" id="SFLDS00029">
    <property type="entry name" value="Radical_SAM"/>
    <property type="match status" value="1"/>
</dbReference>
<dbReference type="InterPro" id="IPR013785">
    <property type="entry name" value="Aldolase_TIM"/>
</dbReference>
<dbReference type="Pfam" id="PF23545">
    <property type="entry name" value="Zn_ribbon_HMPTM"/>
    <property type="match status" value="1"/>
</dbReference>
<dbReference type="GO" id="GO:0051539">
    <property type="term" value="F:4 iron, 4 sulfur cluster binding"/>
    <property type="evidence" value="ECO:0007669"/>
    <property type="project" value="UniProtKB-KW"/>
</dbReference>
<dbReference type="PANTHER" id="PTHR43306:SF1">
    <property type="entry name" value="7,8-DIHYDRO-6-HYDROXYMETHYLPTERIN DIMETHYLTRANSFERASE"/>
    <property type="match status" value="1"/>
</dbReference>
<evidence type="ECO:0000259" key="7">
    <source>
        <dbReference type="PROSITE" id="PS51918"/>
    </source>
</evidence>
<dbReference type="InterPro" id="IPR058240">
    <property type="entry name" value="rSAM_sf"/>
</dbReference>
<accession>A0AAE3JHA2</accession>
<dbReference type="InterPro" id="IPR054698">
    <property type="entry name" value="rSAM_Se_TrsS"/>
</dbReference>
<evidence type="ECO:0000256" key="1">
    <source>
        <dbReference type="ARBA" id="ARBA00001966"/>
    </source>
</evidence>
<dbReference type="Pfam" id="PF04055">
    <property type="entry name" value="Radical_SAM"/>
    <property type="match status" value="1"/>
</dbReference>
<feature type="domain" description="Radical SAM core" evidence="7">
    <location>
        <begin position="81"/>
        <end position="299"/>
    </location>
</feature>
<keyword evidence="5" id="KW-0408">Iron</keyword>
<dbReference type="SFLD" id="SFLDG01067">
    <property type="entry name" value="SPASM/twitch_domain_containing"/>
    <property type="match status" value="1"/>
</dbReference>
<dbReference type="EMBL" id="JAJEQR010000035">
    <property type="protein sequence ID" value="MCC2231656.1"/>
    <property type="molecule type" value="Genomic_DNA"/>
</dbReference>
<proteinExistence type="predicted"/>
<dbReference type="InterPro" id="IPR056488">
    <property type="entry name" value="Zn_ribbon_HMPTM"/>
</dbReference>
<dbReference type="GO" id="GO:0046872">
    <property type="term" value="F:metal ion binding"/>
    <property type="evidence" value="ECO:0007669"/>
    <property type="project" value="UniProtKB-KW"/>
</dbReference>
<protein>
    <submittedName>
        <fullName evidence="8">Radical SAM protein</fullName>
    </submittedName>
</protein>
<dbReference type="Gene3D" id="3.20.20.70">
    <property type="entry name" value="Aldolase class I"/>
    <property type="match status" value="1"/>
</dbReference>
<dbReference type="PANTHER" id="PTHR43306">
    <property type="entry name" value="7,8-DIHYDRO-6-HYDROXYMETHYLPTERIN DIMETHYLTRANSFERASE"/>
    <property type="match status" value="1"/>
</dbReference>
<dbReference type="InterPro" id="IPR006638">
    <property type="entry name" value="Elp3/MiaA/NifB-like_rSAM"/>
</dbReference>
<dbReference type="Proteomes" id="UP001198182">
    <property type="component" value="Unassembled WGS sequence"/>
</dbReference>
<organism evidence="8 9">
    <name type="scientific">Hominifimenecus microfluidus</name>
    <dbReference type="NCBI Taxonomy" id="2885348"/>
    <lineage>
        <taxon>Bacteria</taxon>
        <taxon>Bacillati</taxon>
        <taxon>Bacillota</taxon>
        <taxon>Clostridia</taxon>
        <taxon>Lachnospirales</taxon>
        <taxon>Lachnospiraceae</taxon>
        <taxon>Hominifimenecus</taxon>
    </lineage>
</organism>